<dbReference type="PROSITE" id="PS50923">
    <property type="entry name" value="SUSHI"/>
    <property type="match status" value="2"/>
</dbReference>
<evidence type="ECO:0000259" key="3">
    <source>
        <dbReference type="PROSITE" id="PS50923"/>
    </source>
</evidence>
<comment type="caution">
    <text evidence="5">The sequence shown here is derived from an EMBL/GenBank/DDBJ whole genome shotgun (WGS) entry which is preliminary data.</text>
</comment>
<keyword evidence="6" id="KW-1185">Reference proteome</keyword>
<dbReference type="PROSITE" id="PS51257">
    <property type="entry name" value="PROKAR_LIPOPROTEIN"/>
    <property type="match status" value="1"/>
</dbReference>
<evidence type="ECO:0000313" key="5">
    <source>
        <dbReference type="EMBL" id="KAH3796382.1"/>
    </source>
</evidence>
<dbReference type="AlphaFoldDB" id="A0A9D4FID0"/>
<dbReference type="SUPFAM" id="SSF57535">
    <property type="entry name" value="Complement control module/SCR domain"/>
    <property type="match status" value="2"/>
</dbReference>
<dbReference type="InterPro" id="IPR035976">
    <property type="entry name" value="Sushi/SCR/CCP_sf"/>
</dbReference>
<reference evidence="5" key="1">
    <citation type="journal article" date="2019" name="bioRxiv">
        <title>The Genome of the Zebra Mussel, Dreissena polymorpha: A Resource for Invasive Species Research.</title>
        <authorList>
            <person name="McCartney M.A."/>
            <person name="Auch B."/>
            <person name="Kono T."/>
            <person name="Mallez S."/>
            <person name="Zhang Y."/>
            <person name="Obille A."/>
            <person name="Becker A."/>
            <person name="Abrahante J.E."/>
            <person name="Garbe J."/>
            <person name="Badalamenti J.P."/>
            <person name="Herman A."/>
            <person name="Mangelson H."/>
            <person name="Liachko I."/>
            <person name="Sullivan S."/>
            <person name="Sone E.D."/>
            <person name="Koren S."/>
            <person name="Silverstein K.A.T."/>
            <person name="Beckman K.B."/>
            <person name="Gohl D.M."/>
        </authorList>
    </citation>
    <scope>NUCLEOTIDE SEQUENCE</scope>
    <source>
        <strain evidence="5">Duluth1</strain>
        <tissue evidence="5">Whole animal</tissue>
    </source>
</reference>
<evidence type="ECO:0000256" key="2">
    <source>
        <dbReference type="PROSITE-ProRule" id="PRU00302"/>
    </source>
</evidence>
<dbReference type="EMBL" id="JAIWYP010000007">
    <property type="protein sequence ID" value="KAH3796382.1"/>
    <property type="molecule type" value="Genomic_DNA"/>
</dbReference>
<dbReference type="InterPro" id="IPR003609">
    <property type="entry name" value="Pan_app"/>
</dbReference>
<proteinExistence type="predicted"/>
<dbReference type="Proteomes" id="UP000828390">
    <property type="component" value="Unassembled WGS sequence"/>
</dbReference>
<dbReference type="Pfam" id="PF00024">
    <property type="entry name" value="PAN_1"/>
    <property type="match status" value="1"/>
</dbReference>
<dbReference type="PROSITE" id="PS50948">
    <property type="entry name" value="PAN"/>
    <property type="match status" value="1"/>
</dbReference>
<dbReference type="InterPro" id="IPR000436">
    <property type="entry name" value="Sushi_SCR_CCP_dom"/>
</dbReference>
<dbReference type="Gene3D" id="2.10.70.10">
    <property type="entry name" value="Complement Module, domain 1"/>
    <property type="match status" value="1"/>
</dbReference>
<feature type="disulfide bond" evidence="2">
    <location>
        <begin position="147"/>
        <end position="190"/>
    </location>
</feature>
<evidence type="ECO:0000259" key="4">
    <source>
        <dbReference type="PROSITE" id="PS50948"/>
    </source>
</evidence>
<comment type="caution">
    <text evidence="2">Lacks conserved residue(s) required for the propagation of feature annotation.</text>
</comment>
<name>A0A9D4FID0_DREPO</name>
<accession>A0A9D4FID0</accession>
<keyword evidence="1 2" id="KW-1015">Disulfide bond</keyword>
<evidence type="ECO:0000256" key="1">
    <source>
        <dbReference type="ARBA" id="ARBA00023157"/>
    </source>
</evidence>
<feature type="domain" description="Sushi" evidence="3">
    <location>
        <begin position="145"/>
        <end position="208"/>
    </location>
</feature>
<keyword evidence="2" id="KW-0768">Sushi</keyword>
<protein>
    <submittedName>
        <fullName evidence="5">Uncharacterized protein</fullName>
    </submittedName>
</protein>
<gene>
    <name evidence="5" type="ORF">DPMN_149950</name>
</gene>
<sequence length="293" mass="33701">MVCKKGQLQGRIPTQCPTVLYACSIVQYANTSGPLNNDYEVKCFNGYEMQPHLQARFECNWRGVWHPYVPRCIPDESCQVVYDSAKAEVKLMDGSGKRPNRRISSGQTISMACTQGHVPDNITLTCDRGVYNETSNTNPPLCKLVICEPPPLSADVVYTPMNKSYRFKDNVVIQRCQGKLWFQDYQRLSCTADGTWNGTATCTPYCQHGTEKWEEKQNSDLIKYIIRNITVESYQECLTYCKIYDRVLCRAFAYGFDQGKRRCRITYENPSSRNAIDMLGARQLWTVWFRKCD</sequence>
<reference evidence="5" key="2">
    <citation type="submission" date="2020-11" db="EMBL/GenBank/DDBJ databases">
        <authorList>
            <person name="McCartney M.A."/>
            <person name="Auch B."/>
            <person name="Kono T."/>
            <person name="Mallez S."/>
            <person name="Becker A."/>
            <person name="Gohl D.M."/>
            <person name="Silverstein K.A.T."/>
            <person name="Koren S."/>
            <person name="Bechman K.B."/>
            <person name="Herman A."/>
            <person name="Abrahante J.E."/>
            <person name="Garbe J."/>
        </authorList>
    </citation>
    <scope>NUCLEOTIDE SEQUENCE</scope>
    <source>
        <strain evidence="5">Duluth1</strain>
        <tissue evidence="5">Whole animal</tissue>
    </source>
</reference>
<organism evidence="5 6">
    <name type="scientific">Dreissena polymorpha</name>
    <name type="common">Zebra mussel</name>
    <name type="synonym">Mytilus polymorpha</name>
    <dbReference type="NCBI Taxonomy" id="45954"/>
    <lineage>
        <taxon>Eukaryota</taxon>
        <taxon>Metazoa</taxon>
        <taxon>Spiralia</taxon>
        <taxon>Lophotrochozoa</taxon>
        <taxon>Mollusca</taxon>
        <taxon>Bivalvia</taxon>
        <taxon>Autobranchia</taxon>
        <taxon>Heteroconchia</taxon>
        <taxon>Euheterodonta</taxon>
        <taxon>Imparidentia</taxon>
        <taxon>Neoheterodontei</taxon>
        <taxon>Myida</taxon>
        <taxon>Dreissenoidea</taxon>
        <taxon>Dreissenidae</taxon>
        <taxon>Dreissena</taxon>
    </lineage>
</organism>
<feature type="domain" description="Apple" evidence="4">
    <location>
        <begin position="206"/>
        <end position="292"/>
    </location>
</feature>
<feature type="disulfide bond" evidence="2">
    <location>
        <begin position="16"/>
        <end position="59"/>
    </location>
</feature>
<dbReference type="Gene3D" id="3.50.4.10">
    <property type="entry name" value="Hepatocyte Growth Factor"/>
    <property type="match status" value="1"/>
</dbReference>
<feature type="domain" description="Sushi" evidence="3">
    <location>
        <begin position="14"/>
        <end position="74"/>
    </location>
</feature>
<evidence type="ECO:0000313" key="6">
    <source>
        <dbReference type="Proteomes" id="UP000828390"/>
    </source>
</evidence>